<name>A0AAV0CJZ7_9ASTE</name>
<dbReference type="EMBL" id="CAMAPF010000031">
    <property type="protein sequence ID" value="CAH9078176.1"/>
    <property type="molecule type" value="Genomic_DNA"/>
</dbReference>
<sequence length="118" mass="12526">MEMAKSSVENALVRVDCLTSTIGPRLTKDVEEALTKLMNELNWMKSFLAAGKRRNSGQVVAADVYIAVTLLGDQVEARLGGVGGVVKITTQDLVDLGNGFASLRQQMRAGGSSSSLLV</sequence>
<organism evidence="1 2">
    <name type="scientific">Cuscuta epithymum</name>
    <dbReference type="NCBI Taxonomy" id="186058"/>
    <lineage>
        <taxon>Eukaryota</taxon>
        <taxon>Viridiplantae</taxon>
        <taxon>Streptophyta</taxon>
        <taxon>Embryophyta</taxon>
        <taxon>Tracheophyta</taxon>
        <taxon>Spermatophyta</taxon>
        <taxon>Magnoliopsida</taxon>
        <taxon>eudicotyledons</taxon>
        <taxon>Gunneridae</taxon>
        <taxon>Pentapetalae</taxon>
        <taxon>asterids</taxon>
        <taxon>lamiids</taxon>
        <taxon>Solanales</taxon>
        <taxon>Convolvulaceae</taxon>
        <taxon>Cuscuteae</taxon>
        <taxon>Cuscuta</taxon>
        <taxon>Cuscuta subgen. Cuscuta</taxon>
    </lineage>
</organism>
<proteinExistence type="predicted"/>
<reference evidence="1" key="1">
    <citation type="submission" date="2022-07" db="EMBL/GenBank/DDBJ databases">
        <authorList>
            <person name="Macas J."/>
            <person name="Novak P."/>
            <person name="Neumann P."/>
        </authorList>
    </citation>
    <scope>NUCLEOTIDE SEQUENCE</scope>
</reference>
<evidence type="ECO:0000313" key="2">
    <source>
        <dbReference type="Proteomes" id="UP001152523"/>
    </source>
</evidence>
<comment type="caution">
    <text evidence="1">The sequence shown here is derived from an EMBL/GenBank/DDBJ whole genome shotgun (WGS) entry which is preliminary data.</text>
</comment>
<dbReference type="AlphaFoldDB" id="A0AAV0CJZ7"/>
<dbReference type="Proteomes" id="UP001152523">
    <property type="component" value="Unassembled WGS sequence"/>
</dbReference>
<keyword evidence="2" id="KW-1185">Reference proteome</keyword>
<gene>
    <name evidence="1" type="ORF">CEPIT_LOCUS6464</name>
</gene>
<protein>
    <submittedName>
        <fullName evidence="1">Uncharacterized protein</fullName>
    </submittedName>
</protein>
<evidence type="ECO:0000313" key="1">
    <source>
        <dbReference type="EMBL" id="CAH9078176.1"/>
    </source>
</evidence>
<accession>A0AAV0CJZ7</accession>